<gene>
    <name evidence="1" type="ORF">BpHYR1_007171</name>
</gene>
<dbReference type="EMBL" id="REGN01001949">
    <property type="protein sequence ID" value="RNA31405.1"/>
    <property type="molecule type" value="Genomic_DNA"/>
</dbReference>
<proteinExistence type="predicted"/>
<dbReference type="AlphaFoldDB" id="A0A3M7S6Z5"/>
<keyword evidence="2" id="KW-1185">Reference proteome</keyword>
<comment type="caution">
    <text evidence="1">The sequence shown here is derived from an EMBL/GenBank/DDBJ whole genome shotgun (WGS) entry which is preliminary data.</text>
</comment>
<sequence length="60" mass="7197">MINKWSSVGINSFLENLIKQMSIVHFLITQLNKMTKLTVFFLFEYDLMLYHQVTSSQYDF</sequence>
<accession>A0A3M7S6Z5</accession>
<evidence type="ECO:0000313" key="2">
    <source>
        <dbReference type="Proteomes" id="UP000276133"/>
    </source>
</evidence>
<name>A0A3M7S6Z5_BRAPC</name>
<dbReference type="Proteomes" id="UP000276133">
    <property type="component" value="Unassembled WGS sequence"/>
</dbReference>
<evidence type="ECO:0000313" key="1">
    <source>
        <dbReference type="EMBL" id="RNA31405.1"/>
    </source>
</evidence>
<protein>
    <submittedName>
        <fullName evidence="1">Uncharacterized protein</fullName>
    </submittedName>
</protein>
<reference evidence="1 2" key="1">
    <citation type="journal article" date="2018" name="Sci. Rep.">
        <title>Genomic signatures of local adaptation to the degree of environmental predictability in rotifers.</title>
        <authorList>
            <person name="Franch-Gras L."/>
            <person name="Hahn C."/>
            <person name="Garcia-Roger E.M."/>
            <person name="Carmona M.J."/>
            <person name="Serra M."/>
            <person name="Gomez A."/>
        </authorList>
    </citation>
    <scope>NUCLEOTIDE SEQUENCE [LARGE SCALE GENOMIC DNA]</scope>
    <source>
        <strain evidence="1">HYR1</strain>
    </source>
</reference>
<organism evidence="1 2">
    <name type="scientific">Brachionus plicatilis</name>
    <name type="common">Marine rotifer</name>
    <name type="synonym">Brachionus muelleri</name>
    <dbReference type="NCBI Taxonomy" id="10195"/>
    <lineage>
        <taxon>Eukaryota</taxon>
        <taxon>Metazoa</taxon>
        <taxon>Spiralia</taxon>
        <taxon>Gnathifera</taxon>
        <taxon>Rotifera</taxon>
        <taxon>Eurotatoria</taxon>
        <taxon>Monogononta</taxon>
        <taxon>Pseudotrocha</taxon>
        <taxon>Ploima</taxon>
        <taxon>Brachionidae</taxon>
        <taxon>Brachionus</taxon>
    </lineage>
</organism>